<dbReference type="GO" id="GO:0004016">
    <property type="term" value="F:adenylate cyclase activity"/>
    <property type="evidence" value="ECO:0007669"/>
    <property type="project" value="TreeGrafter"/>
</dbReference>
<evidence type="ECO:0000256" key="3">
    <source>
        <dbReference type="SAM" id="MobiDB-lite"/>
    </source>
</evidence>
<dbReference type="PRINTS" id="PR00038">
    <property type="entry name" value="HTHLUXR"/>
</dbReference>
<dbReference type="InterPro" id="IPR016032">
    <property type="entry name" value="Sig_transdc_resp-reg_C-effctor"/>
</dbReference>
<feature type="region of interest" description="Disordered" evidence="3">
    <location>
        <begin position="341"/>
        <end position="367"/>
    </location>
</feature>
<dbReference type="Pfam" id="PF00196">
    <property type="entry name" value="GerE"/>
    <property type="match status" value="1"/>
</dbReference>
<dbReference type="SUPFAM" id="SSF46894">
    <property type="entry name" value="C-terminal effector domain of the bipartite response regulators"/>
    <property type="match status" value="1"/>
</dbReference>
<dbReference type="EMBL" id="FNHI01000007">
    <property type="protein sequence ID" value="SDM36610.1"/>
    <property type="molecule type" value="Genomic_DNA"/>
</dbReference>
<dbReference type="PROSITE" id="PS00622">
    <property type="entry name" value="HTH_LUXR_1"/>
    <property type="match status" value="1"/>
</dbReference>
<dbReference type="GO" id="GO:0006355">
    <property type="term" value="P:regulation of DNA-templated transcription"/>
    <property type="evidence" value="ECO:0007669"/>
    <property type="project" value="InterPro"/>
</dbReference>
<dbReference type="STRING" id="1196353.SAMN05444921_107126"/>
<name>A0A1G9SMT8_9ACTN</name>
<dbReference type="PANTHER" id="PTHR16305:SF35">
    <property type="entry name" value="TRANSCRIPTIONAL ACTIVATOR DOMAIN"/>
    <property type="match status" value="1"/>
</dbReference>
<proteinExistence type="predicted"/>
<dbReference type="GO" id="GO:0003677">
    <property type="term" value="F:DNA binding"/>
    <property type="evidence" value="ECO:0007669"/>
    <property type="project" value="InterPro"/>
</dbReference>
<dbReference type="SMART" id="SM00421">
    <property type="entry name" value="HTH_LUXR"/>
    <property type="match status" value="1"/>
</dbReference>
<dbReference type="GO" id="GO:0005524">
    <property type="term" value="F:ATP binding"/>
    <property type="evidence" value="ECO:0007669"/>
    <property type="project" value="UniProtKB-KW"/>
</dbReference>
<dbReference type="InterPro" id="IPR041664">
    <property type="entry name" value="AAA_16"/>
</dbReference>
<keyword evidence="6" id="KW-1185">Reference proteome</keyword>
<dbReference type="PROSITE" id="PS50043">
    <property type="entry name" value="HTH_LUXR_2"/>
    <property type="match status" value="1"/>
</dbReference>
<dbReference type="Gene3D" id="3.40.50.300">
    <property type="entry name" value="P-loop containing nucleotide triphosphate hydrolases"/>
    <property type="match status" value="1"/>
</dbReference>
<reference evidence="6" key="1">
    <citation type="submission" date="2016-10" db="EMBL/GenBank/DDBJ databases">
        <authorList>
            <person name="Varghese N."/>
            <person name="Submissions S."/>
        </authorList>
    </citation>
    <scope>NUCLEOTIDE SEQUENCE [LARGE SCALE GENOMIC DNA]</scope>
    <source>
        <strain evidence="6">CGMCC 4.7042</strain>
    </source>
</reference>
<evidence type="ECO:0000313" key="6">
    <source>
        <dbReference type="Proteomes" id="UP000199063"/>
    </source>
</evidence>
<feature type="domain" description="HTH luxR-type" evidence="4">
    <location>
        <begin position="861"/>
        <end position="926"/>
    </location>
</feature>
<accession>A0A1G9SMT8</accession>
<evidence type="ECO:0000256" key="2">
    <source>
        <dbReference type="ARBA" id="ARBA00022840"/>
    </source>
</evidence>
<dbReference type="PANTHER" id="PTHR16305">
    <property type="entry name" value="TESTICULAR SOLUBLE ADENYLYL CYCLASE"/>
    <property type="match status" value="1"/>
</dbReference>
<dbReference type="GO" id="GO:0005737">
    <property type="term" value="C:cytoplasm"/>
    <property type="evidence" value="ECO:0007669"/>
    <property type="project" value="TreeGrafter"/>
</dbReference>
<sequence>MRAPAGDPQVGLRGREHEKAALDRALAEARSGTSAVLVLRGEPGIGKTALLEYAEHRATGFRTIGVAGIESEMELPFASLHQLCAPLLDELDRLPGPQRDALSVAFGLKEGNAPNRFLVGLAVLGLLAGAAEDQPLACLVDDAQWLDEGSVQVLAFVARRLQAESVALVFALRESDDDRALTGLPELTVEELSEHNARTLLTSAVRAPLDPLVRDRIVAEAHGNPMALLQLPRLLAPAELAGGFWVPDRRPLAGRIENAVHRQFQSLSQDGRRLLLTAAAEPTGDVCLLRRAAGLQGIPEDAAAAAESAGLVEFGARVRFHHPLVRAAVYRTASAPDRRAAHRALAEATDPRRDPDRRAWHRAHAAAEPDESVALDLERSADRAQGRGGAAAAASFLRRAAELTPDPGRRVTRVLAAVQYEIDAGAAEQAHDLLATAESGPLGDLQRARLERLRARLVFSQVRGGDAPRLLLDAANRLAPLDAALARDTLLEATGAAIFAGRLSQGPAERTVAETARAGPPAPVPPRMVDVLLDGMTGLIIDGHAAGVDGLRRALDAVRREQRAGVTGADGRWLWLAFRVTPEPLAAELWDDDAWHDLATGAVGIAREAGALAVLPMALTYEACFRVHAGEFDTAETLIDEATAISEAMGGVPMMYTSLVLGAWRGHESRAMELIGTVAEEVSARGEGRVLGLADYATAVLYNGLGRYDTALAAATSACQYEDLGFHGWALAELIEAAHRRGQPATAEAALAGLTERARAAGTEWALGVEASARALLSDDAAADALYRESIEHLGHCRVALHLARARLLYGEWLRRRNRRPESRTELSAAYEAFSRIGADGFAERARRELMAAGESVRKRTAGAVSELTSQEAQIARLAGDGHTNHEIGSQLFISPRTVEWHLGNVFAKLGVTSRRHLRSALSTPRPGTRAA</sequence>
<dbReference type="Proteomes" id="UP000199063">
    <property type="component" value="Unassembled WGS sequence"/>
</dbReference>
<evidence type="ECO:0000313" key="5">
    <source>
        <dbReference type="EMBL" id="SDM36610.1"/>
    </source>
</evidence>
<dbReference type="RefSeq" id="WP_093654047.1">
    <property type="nucleotide sequence ID" value="NZ_FNHI01000007.1"/>
</dbReference>
<dbReference type="OrthoDB" id="7053960at2"/>
<gene>
    <name evidence="5" type="ORF">SAMN05444921_107126</name>
</gene>
<feature type="compositionally biased region" description="Basic and acidic residues" evidence="3">
    <location>
        <begin position="349"/>
        <end position="358"/>
    </location>
</feature>
<organism evidence="5 6">
    <name type="scientific">Streptomyces wuyuanensis</name>
    <dbReference type="NCBI Taxonomy" id="1196353"/>
    <lineage>
        <taxon>Bacteria</taxon>
        <taxon>Bacillati</taxon>
        <taxon>Actinomycetota</taxon>
        <taxon>Actinomycetes</taxon>
        <taxon>Kitasatosporales</taxon>
        <taxon>Streptomycetaceae</taxon>
        <taxon>Streptomyces</taxon>
    </lineage>
</organism>
<protein>
    <submittedName>
        <fullName evidence="5">Regulatory protein, luxR family</fullName>
    </submittedName>
</protein>
<dbReference type="InterPro" id="IPR027417">
    <property type="entry name" value="P-loop_NTPase"/>
</dbReference>
<evidence type="ECO:0000256" key="1">
    <source>
        <dbReference type="ARBA" id="ARBA00022741"/>
    </source>
</evidence>
<dbReference type="CDD" id="cd06170">
    <property type="entry name" value="LuxR_C_like"/>
    <property type="match status" value="1"/>
</dbReference>
<dbReference type="InterPro" id="IPR000792">
    <property type="entry name" value="Tscrpt_reg_LuxR_C"/>
</dbReference>
<dbReference type="SUPFAM" id="SSF52540">
    <property type="entry name" value="P-loop containing nucleoside triphosphate hydrolases"/>
    <property type="match status" value="1"/>
</dbReference>
<dbReference type="GeneID" id="40829864"/>
<keyword evidence="2" id="KW-0067">ATP-binding</keyword>
<evidence type="ECO:0000259" key="4">
    <source>
        <dbReference type="PROSITE" id="PS50043"/>
    </source>
</evidence>
<dbReference type="InterPro" id="IPR036388">
    <property type="entry name" value="WH-like_DNA-bd_sf"/>
</dbReference>
<dbReference type="AlphaFoldDB" id="A0A1G9SMT8"/>
<dbReference type="Pfam" id="PF13191">
    <property type="entry name" value="AAA_16"/>
    <property type="match status" value="1"/>
</dbReference>
<keyword evidence="1" id="KW-0547">Nucleotide-binding</keyword>
<dbReference type="Gene3D" id="1.10.10.10">
    <property type="entry name" value="Winged helix-like DNA-binding domain superfamily/Winged helix DNA-binding domain"/>
    <property type="match status" value="1"/>
</dbReference>